<dbReference type="VEuPathDB" id="FungiDB:PMAA_082200"/>
<dbReference type="InterPro" id="IPR018811">
    <property type="entry name" value="MRX11"/>
</dbReference>
<organism evidence="1 2">
    <name type="scientific">Talaromyces marneffei (strain ATCC 18224 / CBS 334.59 / QM 7333)</name>
    <name type="common">Penicillium marneffei</name>
    <dbReference type="NCBI Taxonomy" id="441960"/>
    <lineage>
        <taxon>Eukaryota</taxon>
        <taxon>Fungi</taxon>
        <taxon>Dikarya</taxon>
        <taxon>Ascomycota</taxon>
        <taxon>Pezizomycotina</taxon>
        <taxon>Eurotiomycetes</taxon>
        <taxon>Eurotiomycetidae</taxon>
        <taxon>Eurotiales</taxon>
        <taxon>Trichocomaceae</taxon>
        <taxon>Talaromyces</taxon>
        <taxon>Talaromyces sect. Talaromyces</taxon>
    </lineage>
</organism>
<dbReference type="STRING" id="441960.B6QFH9"/>
<protein>
    <submittedName>
        <fullName evidence="1">Uncharacterized protein</fullName>
    </submittedName>
</protein>
<sequence>MMTLSKHLPRFPINHNLYLRRTFSFRRRLLNSTSPNPVPEEASAGLRARLQKFNNRLPSFLRGYTTPLISAPTTHITSFLVLHEITAVVPLFGLFAVFHYSGWTPLLSAGDDNSFNETIQRFGKWMTKKGWVGSEDVEVAKKVSSTATTLTEDGDNTQVLTQQKGAQLVLQFAAAYVTTKALLPLRIVTCAWATPWFARVLLVPIGRGVRRIFRRT</sequence>
<proteinExistence type="predicted"/>
<dbReference type="Proteomes" id="UP000001294">
    <property type="component" value="Unassembled WGS sequence"/>
</dbReference>
<evidence type="ECO:0000313" key="2">
    <source>
        <dbReference type="Proteomes" id="UP000001294"/>
    </source>
</evidence>
<dbReference type="Pfam" id="PF10306">
    <property type="entry name" value="FLILHELTA"/>
    <property type="match status" value="1"/>
</dbReference>
<dbReference type="PANTHER" id="PTHR28002">
    <property type="entry name" value="MIOREX COMPLEX COMPONENT 11"/>
    <property type="match status" value="1"/>
</dbReference>
<reference evidence="2" key="1">
    <citation type="journal article" date="2015" name="Genome Announc.">
        <title>Genome sequence of the AIDS-associated pathogen Penicillium marneffei (ATCC18224) and its near taxonomic relative Talaromyces stipitatus (ATCC10500).</title>
        <authorList>
            <person name="Nierman W.C."/>
            <person name="Fedorova-Abrams N.D."/>
            <person name="Andrianopoulos A."/>
        </authorList>
    </citation>
    <scope>NUCLEOTIDE SEQUENCE [LARGE SCALE GENOMIC DNA]</scope>
    <source>
        <strain evidence="2">ATCC 18224 / CBS 334.59 / QM 7333</strain>
    </source>
</reference>
<gene>
    <name evidence="1" type="ORF">PMAA_082200</name>
</gene>
<accession>B6QFH9</accession>
<dbReference type="HOGENOM" id="CLU_071379_2_0_1"/>
<dbReference type="GO" id="GO:0005739">
    <property type="term" value="C:mitochondrion"/>
    <property type="evidence" value="ECO:0007669"/>
    <property type="project" value="TreeGrafter"/>
</dbReference>
<evidence type="ECO:0000313" key="1">
    <source>
        <dbReference type="EMBL" id="EEA24214.1"/>
    </source>
</evidence>
<dbReference type="OrthoDB" id="5580261at2759"/>
<name>B6QFH9_TALMQ</name>
<dbReference type="AlphaFoldDB" id="B6QFH9"/>
<dbReference type="EMBL" id="DS995901">
    <property type="protein sequence ID" value="EEA24214.1"/>
    <property type="molecule type" value="Genomic_DNA"/>
</dbReference>
<dbReference type="PhylomeDB" id="B6QFH9"/>
<keyword evidence="2" id="KW-1185">Reference proteome</keyword>
<dbReference type="PANTHER" id="PTHR28002:SF1">
    <property type="entry name" value="MIOREX COMPLEX COMPONENT 11"/>
    <property type="match status" value="1"/>
</dbReference>